<feature type="compositionally biased region" description="Basic and acidic residues" evidence="1">
    <location>
        <begin position="55"/>
        <end position="64"/>
    </location>
</feature>
<evidence type="ECO:0000256" key="1">
    <source>
        <dbReference type="SAM" id="MobiDB-lite"/>
    </source>
</evidence>
<feature type="region of interest" description="Disordered" evidence="1">
    <location>
        <begin position="55"/>
        <end position="104"/>
    </location>
</feature>
<evidence type="ECO:0000313" key="3">
    <source>
        <dbReference type="EMBL" id="KAF3437104.1"/>
    </source>
</evidence>
<keyword evidence="4" id="KW-1185">Reference proteome</keyword>
<dbReference type="Proteomes" id="UP000796880">
    <property type="component" value="Unassembled WGS sequence"/>
</dbReference>
<sequence length="104" mass="11409">MFDEIERLIREVKITPADVAENLMPKKTSLDDDDPAGQCLSNLIGVLENVKEKADAEKKAKEPIEEAAATNQTVESKATEEEEAANEPSSKESKTMEEEEAATD</sequence>
<dbReference type="EMBL" id="VOIH02000009">
    <property type="protein sequence ID" value="KAF3437104.1"/>
    <property type="molecule type" value="Genomic_DNA"/>
</dbReference>
<dbReference type="AlphaFoldDB" id="A0A8K0E014"/>
<organism evidence="3 4">
    <name type="scientific">Rhamnella rubrinervis</name>
    <dbReference type="NCBI Taxonomy" id="2594499"/>
    <lineage>
        <taxon>Eukaryota</taxon>
        <taxon>Viridiplantae</taxon>
        <taxon>Streptophyta</taxon>
        <taxon>Embryophyta</taxon>
        <taxon>Tracheophyta</taxon>
        <taxon>Spermatophyta</taxon>
        <taxon>Magnoliopsida</taxon>
        <taxon>eudicotyledons</taxon>
        <taxon>Gunneridae</taxon>
        <taxon>Pentapetalae</taxon>
        <taxon>rosids</taxon>
        <taxon>fabids</taxon>
        <taxon>Rosales</taxon>
        <taxon>Rhamnaceae</taxon>
        <taxon>rhamnoid group</taxon>
        <taxon>Rhamneae</taxon>
        <taxon>Rhamnella</taxon>
    </lineage>
</organism>
<dbReference type="InterPro" id="IPR058017">
    <property type="entry name" value="At3g28540-like_C"/>
</dbReference>
<name>A0A8K0E014_9ROSA</name>
<comment type="caution">
    <text evidence="3">The sequence shown here is derived from an EMBL/GenBank/DDBJ whole genome shotgun (WGS) entry which is preliminary data.</text>
</comment>
<accession>A0A8K0E014</accession>
<evidence type="ECO:0000313" key="4">
    <source>
        <dbReference type="Proteomes" id="UP000796880"/>
    </source>
</evidence>
<dbReference type="Pfam" id="PF25568">
    <property type="entry name" value="AAA_lid_At3g28540"/>
    <property type="match status" value="1"/>
</dbReference>
<proteinExistence type="predicted"/>
<feature type="domain" description="AAA+ ATPase At3g28540-like C-terminal" evidence="2">
    <location>
        <begin position="1"/>
        <end position="58"/>
    </location>
</feature>
<gene>
    <name evidence="3" type="ORF">FNV43_RR19857</name>
</gene>
<reference evidence="3" key="1">
    <citation type="submission" date="2020-03" db="EMBL/GenBank/DDBJ databases">
        <title>A high-quality chromosome-level genome assembly of a woody plant with both climbing and erect habits, Rhamnella rubrinervis.</title>
        <authorList>
            <person name="Lu Z."/>
            <person name="Yang Y."/>
            <person name="Zhu X."/>
            <person name="Sun Y."/>
        </authorList>
    </citation>
    <scope>NUCLEOTIDE SEQUENCE</scope>
    <source>
        <strain evidence="3">BYM</strain>
        <tissue evidence="3">Leaf</tissue>
    </source>
</reference>
<protein>
    <recommendedName>
        <fullName evidence="2">AAA+ ATPase At3g28540-like C-terminal domain-containing protein</fullName>
    </recommendedName>
</protein>
<evidence type="ECO:0000259" key="2">
    <source>
        <dbReference type="Pfam" id="PF25568"/>
    </source>
</evidence>